<protein>
    <submittedName>
        <fullName evidence="1">Uncharacterized protein</fullName>
    </submittedName>
</protein>
<gene>
    <name evidence="1" type="ORF">HPB47_019113</name>
</gene>
<dbReference type="EMBL" id="JABSTQ010008509">
    <property type="protein sequence ID" value="KAG0434425.1"/>
    <property type="molecule type" value="Genomic_DNA"/>
</dbReference>
<name>A0AC60QLA5_IXOPE</name>
<proteinExistence type="predicted"/>
<sequence>MEAASNVLWTFSTLADGCVAAVSLLLRLNELVGAVLLSAVLRVCSVVAQISTSLYHGLYYACRDFLYFLEDIVVLVRSVVSAVDCAIHGITVCVVLAYASIIRAIVFVHDVITSTWDLIVTGVFYVSSSVSSLVSLLLGSTLLLLQLLPFAVCQTALYAYSSAVSVLTGVVGLFVAACTVTWGTASRTVCSVRTLFWKQPRDVYAGFAIACVLAAAVRLTFRFQLHRRLFQRLAALRPPRRRRPSRRAGPDRSPPFTMTLRSTQRRDRLQCLERELEQEREKQLCVVCQDEERCVILLPCGHFALCVACMETLLEMQPTCPVCRHFINRVVRVYA</sequence>
<keyword evidence="2" id="KW-1185">Reference proteome</keyword>
<comment type="caution">
    <text evidence="1">The sequence shown here is derived from an EMBL/GenBank/DDBJ whole genome shotgun (WGS) entry which is preliminary data.</text>
</comment>
<evidence type="ECO:0000313" key="2">
    <source>
        <dbReference type="Proteomes" id="UP000805193"/>
    </source>
</evidence>
<evidence type="ECO:0000313" key="1">
    <source>
        <dbReference type="EMBL" id="KAG0434425.1"/>
    </source>
</evidence>
<organism evidence="1 2">
    <name type="scientific">Ixodes persulcatus</name>
    <name type="common">Taiga tick</name>
    <dbReference type="NCBI Taxonomy" id="34615"/>
    <lineage>
        <taxon>Eukaryota</taxon>
        <taxon>Metazoa</taxon>
        <taxon>Ecdysozoa</taxon>
        <taxon>Arthropoda</taxon>
        <taxon>Chelicerata</taxon>
        <taxon>Arachnida</taxon>
        <taxon>Acari</taxon>
        <taxon>Parasitiformes</taxon>
        <taxon>Ixodida</taxon>
        <taxon>Ixodoidea</taxon>
        <taxon>Ixodidae</taxon>
        <taxon>Ixodinae</taxon>
        <taxon>Ixodes</taxon>
    </lineage>
</organism>
<reference evidence="1 2" key="1">
    <citation type="journal article" date="2020" name="Cell">
        <title>Large-Scale Comparative Analyses of Tick Genomes Elucidate Their Genetic Diversity and Vector Capacities.</title>
        <authorList>
            <consortium name="Tick Genome and Microbiome Consortium (TIGMIC)"/>
            <person name="Jia N."/>
            <person name="Wang J."/>
            <person name="Shi W."/>
            <person name="Du L."/>
            <person name="Sun Y."/>
            <person name="Zhan W."/>
            <person name="Jiang J.F."/>
            <person name="Wang Q."/>
            <person name="Zhang B."/>
            <person name="Ji P."/>
            <person name="Bell-Sakyi L."/>
            <person name="Cui X.M."/>
            <person name="Yuan T.T."/>
            <person name="Jiang B.G."/>
            <person name="Yang W.F."/>
            <person name="Lam T.T."/>
            <person name="Chang Q.C."/>
            <person name="Ding S.J."/>
            <person name="Wang X.J."/>
            <person name="Zhu J.G."/>
            <person name="Ruan X.D."/>
            <person name="Zhao L."/>
            <person name="Wei J.T."/>
            <person name="Ye R.Z."/>
            <person name="Que T.C."/>
            <person name="Du C.H."/>
            <person name="Zhou Y.H."/>
            <person name="Cheng J.X."/>
            <person name="Dai P.F."/>
            <person name="Guo W.B."/>
            <person name="Han X.H."/>
            <person name="Huang E.J."/>
            <person name="Li L.F."/>
            <person name="Wei W."/>
            <person name="Gao Y.C."/>
            <person name="Liu J.Z."/>
            <person name="Shao H.Z."/>
            <person name="Wang X."/>
            <person name="Wang C.C."/>
            <person name="Yang T.C."/>
            <person name="Huo Q.B."/>
            <person name="Li W."/>
            <person name="Chen H.Y."/>
            <person name="Chen S.E."/>
            <person name="Zhou L.G."/>
            <person name="Ni X.B."/>
            <person name="Tian J.H."/>
            <person name="Sheng Y."/>
            <person name="Liu T."/>
            <person name="Pan Y.S."/>
            <person name="Xia L.Y."/>
            <person name="Li J."/>
            <person name="Zhao F."/>
            <person name="Cao W.C."/>
        </authorList>
    </citation>
    <scope>NUCLEOTIDE SEQUENCE [LARGE SCALE GENOMIC DNA]</scope>
    <source>
        <strain evidence="1">Iper-2018</strain>
    </source>
</reference>
<dbReference type="Proteomes" id="UP000805193">
    <property type="component" value="Unassembled WGS sequence"/>
</dbReference>
<accession>A0AC60QLA5</accession>